<name>A0AAN8EN26_9EURO</name>
<evidence type="ECO:0000256" key="2">
    <source>
        <dbReference type="ARBA" id="ARBA00022692"/>
    </source>
</evidence>
<feature type="transmembrane region" description="Helical" evidence="5">
    <location>
        <begin position="162"/>
        <end position="181"/>
    </location>
</feature>
<dbReference type="Proteomes" id="UP001316803">
    <property type="component" value="Unassembled WGS sequence"/>
</dbReference>
<dbReference type="GO" id="GO:0102389">
    <property type="term" value="F:polyprenol reductase activity"/>
    <property type="evidence" value="ECO:0007669"/>
    <property type="project" value="UniProtKB-UniRule"/>
</dbReference>
<sequence length="324" mass="38086">MLPYDSDLLGSYDPDVIVWSVRAFYIFAAYAVLIVRFIPDLRDRFLNYGARSDTSKRYEVKDSAFPRWFRIQFDPVLDWLADITVPHSWFKHFYICSSLCSAYWMFAHLNVAHYFPSAFVMSLSNPWEYRTMWARLLLQLQGLRRLYECVNIAKPSTSRMWIGHYIIGMAFYVVTNIAIWIEPALEPKPLTPYRSPSNITPMVILNAARVTACMTMFVYSSFKQYQVHKYLASLKEYRVPDHPIFEETNLVCPHYSFEVNIYIALTILTARDTRILNMTMLCATVFVIVNLGVTADLTKKWQIQRFPKQRPEIAKRRRMLGSIW</sequence>
<dbReference type="PROSITE" id="PS50244">
    <property type="entry name" value="S5A_REDUCTASE"/>
    <property type="match status" value="1"/>
</dbReference>
<dbReference type="AlphaFoldDB" id="A0AAN8EN26"/>
<comment type="caution">
    <text evidence="7">The sequence shown here is derived from an EMBL/GenBank/DDBJ whole genome shotgun (WGS) entry which is preliminary data.</text>
</comment>
<accession>A0AAN8EN26</accession>
<evidence type="ECO:0000256" key="5">
    <source>
        <dbReference type="RuleBase" id="RU367081"/>
    </source>
</evidence>
<comment type="similarity">
    <text evidence="5">Belongs to the steroid 5-alpha reductase family. Polyprenal reductase subfamily.</text>
</comment>
<dbReference type="GO" id="GO:0003865">
    <property type="term" value="F:3-oxo-5-alpha-steroid 4-dehydrogenase activity"/>
    <property type="evidence" value="ECO:0007669"/>
    <property type="project" value="TreeGrafter"/>
</dbReference>
<keyword evidence="2 5" id="KW-0812">Transmembrane</keyword>
<comment type="catalytic activity">
    <reaction evidence="5">
        <text>a di-trans,poly-cis-dolichal + NADP(+) = a di-trans,poly-cis-polyprenal + NADPH + H(+)</text>
        <dbReference type="Rhea" id="RHEA:80727"/>
        <dbReference type="Rhea" id="RHEA-COMP:19536"/>
        <dbReference type="Rhea" id="RHEA-COMP:19537"/>
        <dbReference type="ChEBI" id="CHEBI:15378"/>
        <dbReference type="ChEBI" id="CHEBI:57783"/>
        <dbReference type="ChEBI" id="CHEBI:58349"/>
        <dbReference type="ChEBI" id="CHEBI:231623"/>
        <dbReference type="ChEBI" id="CHEBI:231637"/>
        <dbReference type="EC" id="1.3.1.94"/>
    </reaction>
    <physiologicalReaction direction="right-to-left" evidence="5">
        <dbReference type="Rhea" id="RHEA:80729"/>
    </physiologicalReaction>
</comment>
<dbReference type="EMBL" id="JAKLMC020000007">
    <property type="protein sequence ID" value="KAK5955073.1"/>
    <property type="molecule type" value="Genomic_DNA"/>
</dbReference>
<gene>
    <name evidence="7" type="ORF">OHC33_003752</name>
</gene>
<protein>
    <recommendedName>
        <fullName evidence="5">Polyprenal reductase</fullName>
        <ecNumber evidence="5">1.3.1.94</ecNumber>
    </recommendedName>
</protein>
<dbReference type="GO" id="GO:0160198">
    <property type="term" value="F:polyprenal reductase activity"/>
    <property type="evidence" value="ECO:0007669"/>
    <property type="project" value="UniProtKB-EC"/>
</dbReference>
<keyword evidence="3 5" id="KW-1133">Transmembrane helix</keyword>
<keyword evidence="5" id="KW-0560">Oxidoreductase</keyword>
<keyword evidence="5" id="KW-0521">NADP</keyword>
<organism evidence="7 8">
    <name type="scientific">Knufia fluminis</name>
    <dbReference type="NCBI Taxonomy" id="191047"/>
    <lineage>
        <taxon>Eukaryota</taxon>
        <taxon>Fungi</taxon>
        <taxon>Dikarya</taxon>
        <taxon>Ascomycota</taxon>
        <taxon>Pezizomycotina</taxon>
        <taxon>Eurotiomycetes</taxon>
        <taxon>Chaetothyriomycetidae</taxon>
        <taxon>Chaetothyriales</taxon>
        <taxon>Trichomeriaceae</taxon>
        <taxon>Knufia</taxon>
    </lineage>
</organism>
<reference evidence="7 8" key="1">
    <citation type="submission" date="2022-12" db="EMBL/GenBank/DDBJ databases">
        <title>Genomic features and morphological characterization of a novel Knufia sp. strain isolated from spacecraft assembly facility.</title>
        <authorList>
            <person name="Teixeira M."/>
            <person name="Chander A.M."/>
            <person name="Stajich J.E."/>
            <person name="Venkateswaran K."/>
        </authorList>
    </citation>
    <scope>NUCLEOTIDE SEQUENCE [LARGE SCALE GENOMIC DNA]</scope>
    <source>
        <strain evidence="7 8">FJI-L2-BK-P2</strain>
    </source>
</reference>
<dbReference type="GO" id="GO:0006488">
    <property type="term" value="P:dolichol-linked oligosaccharide biosynthetic process"/>
    <property type="evidence" value="ECO:0007669"/>
    <property type="project" value="UniProtKB-UniRule"/>
</dbReference>
<evidence type="ECO:0000256" key="3">
    <source>
        <dbReference type="ARBA" id="ARBA00022989"/>
    </source>
</evidence>
<comment type="function">
    <text evidence="5">Plays a key role in early steps of protein N-linked glycosylation by being involved in the conversion of polyprenol into dolichol. Acts as a polyprenal reductase that mediates the reduction of polyprenal into dolichal in a NADP-dependent mechanism. Dolichols are required for the synthesis of dolichol-linked monosaccharides and the oligosaccharide precursor used for N-glycosylation.</text>
</comment>
<comment type="pathway">
    <text evidence="5">Protein modification; protein glycosylation.</text>
</comment>
<proteinExistence type="inferred from homology"/>
<dbReference type="GO" id="GO:0005789">
    <property type="term" value="C:endoplasmic reticulum membrane"/>
    <property type="evidence" value="ECO:0007669"/>
    <property type="project" value="UniProtKB-SubCell"/>
</dbReference>
<feature type="domain" description="3-oxo-5-alpha-steroid 4-dehydrogenase C-terminal" evidence="6">
    <location>
        <begin position="205"/>
        <end position="309"/>
    </location>
</feature>
<dbReference type="PANTHER" id="PTHR14624:SF0">
    <property type="entry name" value="POLYPRENOL REDUCTASE"/>
    <property type="match status" value="1"/>
</dbReference>
<keyword evidence="4 5" id="KW-0472">Membrane</keyword>
<feature type="transmembrane region" description="Helical" evidence="5">
    <location>
        <begin position="201"/>
        <end position="219"/>
    </location>
</feature>
<evidence type="ECO:0000313" key="8">
    <source>
        <dbReference type="Proteomes" id="UP001316803"/>
    </source>
</evidence>
<dbReference type="GO" id="GO:0016095">
    <property type="term" value="P:polyprenol catabolic process"/>
    <property type="evidence" value="ECO:0007669"/>
    <property type="project" value="UniProtKB-UniRule"/>
</dbReference>
<dbReference type="InterPro" id="IPR001104">
    <property type="entry name" value="3-oxo-5_a-steroid_4-DH_C"/>
</dbReference>
<dbReference type="PANTHER" id="PTHR14624">
    <property type="entry name" value="DFG10 PROTEIN"/>
    <property type="match status" value="1"/>
</dbReference>
<evidence type="ECO:0000313" key="7">
    <source>
        <dbReference type="EMBL" id="KAK5955073.1"/>
    </source>
</evidence>
<evidence type="ECO:0000256" key="4">
    <source>
        <dbReference type="ARBA" id="ARBA00023136"/>
    </source>
</evidence>
<feature type="transmembrane region" description="Helical" evidence="5">
    <location>
        <begin position="275"/>
        <end position="293"/>
    </location>
</feature>
<dbReference type="InterPro" id="IPR039698">
    <property type="entry name" value="Dfg10/SRD5A3"/>
</dbReference>
<dbReference type="EC" id="1.3.1.94" evidence="5"/>
<keyword evidence="5" id="KW-0256">Endoplasmic reticulum</keyword>
<feature type="transmembrane region" description="Helical" evidence="5">
    <location>
        <begin position="16"/>
        <end position="38"/>
    </location>
</feature>
<keyword evidence="8" id="KW-1185">Reference proteome</keyword>
<evidence type="ECO:0000259" key="6">
    <source>
        <dbReference type="Pfam" id="PF02544"/>
    </source>
</evidence>
<dbReference type="Pfam" id="PF02544">
    <property type="entry name" value="Steroid_dh"/>
    <property type="match status" value="1"/>
</dbReference>
<evidence type="ECO:0000256" key="1">
    <source>
        <dbReference type="ARBA" id="ARBA00004127"/>
    </source>
</evidence>
<comment type="subcellular location">
    <subcellularLocation>
        <location evidence="1">Endomembrane system</location>
        <topology evidence="1">Multi-pass membrane protein</topology>
    </subcellularLocation>
    <subcellularLocation>
        <location evidence="5">Endoplasmic reticulum membrane</location>
    </subcellularLocation>
</comment>